<protein>
    <submittedName>
        <fullName evidence="1">Uncharacterized protein</fullName>
    </submittedName>
</protein>
<keyword evidence="2" id="KW-1185">Reference proteome</keyword>
<dbReference type="Proteomes" id="UP000252479">
    <property type="component" value="Unassembled WGS sequence"/>
</dbReference>
<name>A0A368LHS4_9VIBR</name>
<evidence type="ECO:0000313" key="1">
    <source>
        <dbReference type="EMBL" id="RCS70175.1"/>
    </source>
</evidence>
<accession>A0A368LHS4</accession>
<evidence type="ECO:0000313" key="2">
    <source>
        <dbReference type="Proteomes" id="UP000252479"/>
    </source>
</evidence>
<dbReference type="Pfam" id="PF23842">
    <property type="entry name" value="Phage_tail_terminator_3"/>
    <property type="match status" value="1"/>
</dbReference>
<organism evidence="1 2">
    <name type="scientific">Vibrio casei</name>
    <dbReference type="NCBI Taxonomy" id="673372"/>
    <lineage>
        <taxon>Bacteria</taxon>
        <taxon>Pseudomonadati</taxon>
        <taxon>Pseudomonadota</taxon>
        <taxon>Gammaproteobacteria</taxon>
        <taxon>Vibrionales</taxon>
        <taxon>Vibrionaceae</taxon>
        <taxon>Vibrio</taxon>
    </lineage>
</organism>
<dbReference type="GeneID" id="303189638"/>
<sequence length="119" mass="13392">MFNNLKEWIESILTQHYMYSKGEWVETEALQFICALYGMGGSAIDVDDRRPRFKVLLAGPQNSRHSASLLEEDIELIIQASMESQPCGAASIRAITEPSGPGYTTENRAWVSVDFQITY</sequence>
<dbReference type="EMBL" id="QPGL01000002">
    <property type="protein sequence ID" value="RCS70175.1"/>
    <property type="molecule type" value="Genomic_DNA"/>
</dbReference>
<reference evidence="1 2" key="1">
    <citation type="journal article" date="2017" name="Elife">
        <title>Extensive horizontal gene transfer in cheese-associated bacteria.</title>
        <authorList>
            <person name="Bonham K.S."/>
            <person name="Wolfe B.E."/>
            <person name="Dutton R.J."/>
        </authorList>
    </citation>
    <scope>NUCLEOTIDE SEQUENCE [LARGE SCALE GENOMIC DNA]</scope>
    <source>
        <strain evidence="1 2">JB196</strain>
    </source>
</reference>
<dbReference type="InterPro" id="IPR056950">
    <property type="entry name" value="Phage_tail_terminator_3"/>
</dbReference>
<proteinExistence type="predicted"/>
<gene>
    <name evidence="1" type="ORF">CIK83_11975</name>
</gene>
<comment type="caution">
    <text evidence="1">The sequence shown here is derived from an EMBL/GenBank/DDBJ whole genome shotgun (WGS) entry which is preliminary data.</text>
</comment>
<dbReference type="RefSeq" id="WP_086959712.1">
    <property type="nucleotide sequence ID" value="NZ_FUKS01000013.1"/>
</dbReference>
<dbReference type="AlphaFoldDB" id="A0A368LHS4"/>